<dbReference type="eggNOG" id="KOG1543">
    <property type="taxonomic scope" value="Eukaryota"/>
</dbReference>
<dbReference type="Pfam" id="PF00112">
    <property type="entry name" value="Peptidase_C1"/>
    <property type="match status" value="1"/>
</dbReference>
<dbReference type="InterPro" id="IPR000668">
    <property type="entry name" value="Peptidase_C1A_C"/>
</dbReference>
<comment type="similarity">
    <text evidence="1">Belongs to the peptidase C1 family.</text>
</comment>
<keyword evidence="2" id="KW-0472">Membrane</keyword>
<evidence type="ECO:0000259" key="4">
    <source>
        <dbReference type="SMART" id="SM00848"/>
    </source>
</evidence>
<dbReference type="SUPFAM" id="SSF54001">
    <property type="entry name" value="Cysteine proteinases"/>
    <property type="match status" value="1"/>
</dbReference>
<dbReference type="KEGG" id="olu:OSTLU_16085"/>
<dbReference type="CDD" id="cd02248">
    <property type="entry name" value="Peptidase_C1A"/>
    <property type="match status" value="1"/>
</dbReference>
<feature type="domain" description="Cathepsin propeptide inhibitor" evidence="4">
    <location>
        <begin position="41"/>
        <end position="114"/>
    </location>
</feature>
<dbReference type="OMA" id="TEFEHYM"/>
<dbReference type="SMART" id="SM00848">
    <property type="entry name" value="Inhibitor_I29"/>
    <property type="match status" value="1"/>
</dbReference>
<dbReference type="PANTHER" id="PTHR12411">
    <property type="entry name" value="CYSTEINE PROTEASE FAMILY C1-RELATED"/>
    <property type="match status" value="1"/>
</dbReference>
<dbReference type="OrthoDB" id="497629at2759"/>
<keyword evidence="2" id="KW-0812">Transmembrane</keyword>
<dbReference type="STRING" id="436017.A4S004"/>
<dbReference type="InterPro" id="IPR013128">
    <property type="entry name" value="Peptidase_C1A"/>
</dbReference>
<evidence type="ECO:0000256" key="1">
    <source>
        <dbReference type="ARBA" id="ARBA00008455"/>
    </source>
</evidence>
<dbReference type="HOGENOM" id="CLU_495584_0_0_1"/>
<protein>
    <recommendedName>
        <fullName evidence="7">Peptidase C1A papain C-terminal domain-containing protein</fullName>
    </recommendedName>
</protein>
<dbReference type="GO" id="GO:0008234">
    <property type="term" value="F:cysteine-type peptidase activity"/>
    <property type="evidence" value="ECO:0007669"/>
    <property type="project" value="InterPro"/>
</dbReference>
<gene>
    <name evidence="5" type="ORF">OSTLU_16085</name>
</gene>
<keyword evidence="6" id="KW-1185">Reference proteome</keyword>
<feature type="transmembrane region" description="Helical" evidence="2">
    <location>
        <begin position="498"/>
        <end position="517"/>
    </location>
</feature>
<dbReference type="InterPro" id="IPR039417">
    <property type="entry name" value="Peptidase_C1A_papain-like"/>
</dbReference>
<dbReference type="RefSeq" id="XP_001418659.1">
    <property type="nucleotide sequence ID" value="XM_001418622.1"/>
</dbReference>
<evidence type="ECO:0000313" key="5">
    <source>
        <dbReference type="EMBL" id="ABO96952.1"/>
    </source>
</evidence>
<evidence type="ECO:0000256" key="2">
    <source>
        <dbReference type="SAM" id="Phobius"/>
    </source>
</evidence>
<dbReference type="GeneID" id="5002871"/>
<dbReference type="Gene3D" id="3.90.70.10">
    <property type="entry name" value="Cysteine proteinases"/>
    <property type="match status" value="1"/>
</dbReference>
<dbReference type="InterPro" id="IPR013201">
    <property type="entry name" value="Prot_inhib_I29"/>
</dbReference>
<evidence type="ECO:0008006" key="7">
    <source>
        <dbReference type="Google" id="ProtNLM"/>
    </source>
</evidence>
<dbReference type="EMBL" id="CP000587">
    <property type="protein sequence ID" value="ABO96952.1"/>
    <property type="molecule type" value="Genomic_DNA"/>
</dbReference>
<name>A4S004_OSTLU</name>
<keyword evidence="2" id="KW-1133">Transmembrane helix</keyword>
<dbReference type="SMART" id="SM00645">
    <property type="entry name" value="Pept_C1"/>
    <property type="match status" value="1"/>
</dbReference>
<dbReference type="GO" id="GO:0006508">
    <property type="term" value="P:proteolysis"/>
    <property type="evidence" value="ECO:0007669"/>
    <property type="project" value="InterPro"/>
</dbReference>
<organism evidence="5 6">
    <name type="scientific">Ostreococcus lucimarinus (strain CCE9901)</name>
    <dbReference type="NCBI Taxonomy" id="436017"/>
    <lineage>
        <taxon>Eukaryota</taxon>
        <taxon>Viridiplantae</taxon>
        <taxon>Chlorophyta</taxon>
        <taxon>Mamiellophyceae</taxon>
        <taxon>Mamiellales</taxon>
        <taxon>Bathycoccaceae</taxon>
        <taxon>Ostreococcus</taxon>
    </lineage>
</organism>
<feature type="domain" description="Peptidase C1A papain C-terminal" evidence="3">
    <location>
        <begin position="158"/>
        <end position="451"/>
    </location>
</feature>
<dbReference type="AlphaFoldDB" id="A4S004"/>
<reference evidence="5 6" key="1">
    <citation type="journal article" date="2007" name="Proc. Natl. Acad. Sci. U.S.A.">
        <title>The tiny eukaryote Ostreococcus provides genomic insights into the paradox of plankton speciation.</title>
        <authorList>
            <person name="Palenik B."/>
            <person name="Grimwood J."/>
            <person name="Aerts A."/>
            <person name="Rouze P."/>
            <person name="Salamov A."/>
            <person name="Putnam N."/>
            <person name="Dupont C."/>
            <person name="Jorgensen R."/>
            <person name="Derelle E."/>
            <person name="Rombauts S."/>
            <person name="Zhou K."/>
            <person name="Otillar R."/>
            <person name="Merchant S.S."/>
            <person name="Podell S."/>
            <person name="Gaasterland T."/>
            <person name="Napoli C."/>
            <person name="Gendler K."/>
            <person name="Manuell A."/>
            <person name="Tai V."/>
            <person name="Vallon O."/>
            <person name="Piganeau G."/>
            <person name="Jancek S."/>
            <person name="Heijde M."/>
            <person name="Jabbari K."/>
            <person name="Bowler C."/>
            <person name="Lohr M."/>
            <person name="Robbens S."/>
            <person name="Werner G."/>
            <person name="Dubchak I."/>
            <person name="Pazour G.J."/>
            <person name="Ren Q."/>
            <person name="Paulsen I."/>
            <person name="Delwiche C."/>
            <person name="Schmutz J."/>
            <person name="Rokhsar D."/>
            <person name="Van de Peer Y."/>
            <person name="Moreau H."/>
            <person name="Grigoriev I.V."/>
        </authorList>
    </citation>
    <scope>NUCLEOTIDE SEQUENCE [LARGE SCALE GENOMIC DNA]</scope>
    <source>
        <strain evidence="5 6">CCE9901</strain>
    </source>
</reference>
<sequence>MASLNAKRVHFRSEGERAALGAAPDGAKDASDGFEMTMTEFEHYMRLHGKSKQTYCSRREGGAAQDVRACEATLSRAEASFRRNQRIVAQHNADPSNTFKLRLNKFADVDSEDFQASQLRYSARPMSKLRSHHQNAKRFARHFASGMLGQSDVDRTEFPKRFNWKDVPNVMGRVHNQKQDCASCWAYVTTDILESLMVIRKVTPVHEELAVDELINCDTYDSGCATGNMFTAFEWIETKGGIATNKNFNGLLDGISKKPESWFSKVQAHAGPIGYANDDLAPEFSTRPEPHFESALKVEPGVTLEKVQEQMCMASEKPDWPRVAQVHGYCELSLSGGEKELMHALSKSPVAIGVNANKKFQLYDRGILRLKDCPPAPHTSETMYTAINHAALLTGWGEEKMPNGEVVKYWEVKNSFGSDWGEGGYFRVERGPVTAEGLGTCGMYFESVYPIVDEKEARAQECVPGATFRRDYYRALMGGAAQQGRSFMQFFDSNDDAMAVRLALLVAAGFVMTVTLVTRVTRMVKRTCAPQEGRAPLLDSNGARRGSDLV</sequence>
<dbReference type="InterPro" id="IPR038765">
    <property type="entry name" value="Papain-like_cys_pep_sf"/>
</dbReference>
<dbReference type="Pfam" id="PF08246">
    <property type="entry name" value="Inhibitor_I29"/>
    <property type="match status" value="1"/>
</dbReference>
<proteinExistence type="inferred from homology"/>
<accession>A4S004</accession>
<evidence type="ECO:0000259" key="3">
    <source>
        <dbReference type="SMART" id="SM00645"/>
    </source>
</evidence>
<evidence type="ECO:0000313" key="6">
    <source>
        <dbReference type="Proteomes" id="UP000001568"/>
    </source>
</evidence>
<dbReference type="Gramene" id="ABO96952">
    <property type="protein sequence ID" value="ABO96952"/>
    <property type="gene ID" value="OSTLU_16085"/>
</dbReference>
<dbReference type="Proteomes" id="UP000001568">
    <property type="component" value="Chromosome 7"/>
</dbReference>